<feature type="transmembrane region" description="Helical" evidence="1">
    <location>
        <begin position="32"/>
        <end position="56"/>
    </location>
</feature>
<organism evidence="2 3">
    <name type="scientific">Tepidicaulis marinus</name>
    <dbReference type="NCBI Taxonomy" id="1333998"/>
    <lineage>
        <taxon>Bacteria</taxon>
        <taxon>Pseudomonadati</taxon>
        <taxon>Pseudomonadota</taxon>
        <taxon>Alphaproteobacteria</taxon>
        <taxon>Hyphomicrobiales</taxon>
        <taxon>Parvibaculaceae</taxon>
        <taxon>Tepidicaulis</taxon>
    </lineage>
</organism>
<keyword evidence="1" id="KW-1133">Transmembrane helix</keyword>
<proteinExistence type="predicted"/>
<dbReference type="RefSeq" id="WP_045441501.1">
    <property type="nucleotide sequence ID" value="NZ_BBIO01000001.1"/>
</dbReference>
<accession>A0A081B636</accession>
<reference evidence="2 3" key="1">
    <citation type="submission" date="2014-07" db="EMBL/GenBank/DDBJ databases">
        <title>Tepidicaulis marinum gen. nov., sp. nov., a novel marine bacterium denitrifying nitrate to nitrous oxide strictly under microaerobic conditions.</title>
        <authorList>
            <person name="Takeuchi M."/>
            <person name="Yamagishi T."/>
            <person name="Kamagata Y."/>
            <person name="Oshima K."/>
            <person name="Hattori M."/>
            <person name="Katayama T."/>
            <person name="Hanada S."/>
            <person name="Tamaki H."/>
            <person name="Marumo K."/>
            <person name="Maeda H."/>
            <person name="Nedachi M."/>
            <person name="Iwasaki W."/>
            <person name="Suwa Y."/>
            <person name="Sakata S."/>
        </authorList>
    </citation>
    <scope>NUCLEOTIDE SEQUENCE [LARGE SCALE GENOMIC DNA]</scope>
    <source>
        <strain evidence="2 3">MA2</strain>
    </source>
</reference>
<dbReference type="AlphaFoldDB" id="A0A081B636"/>
<keyword evidence="1" id="KW-0812">Transmembrane</keyword>
<gene>
    <name evidence="2" type="ORF">M2A_0003</name>
</gene>
<protein>
    <submittedName>
        <fullName evidence="2">Conserved protein</fullName>
    </submittedName>
</protein>
<evidence type="ECO:0000313" key="3">
    <source>
        <dbReference type="Proteomes" id="UP000028702"/>
    </source>
</evidence>
<feature type="transmembrane region" description="Helical" evidence="1">
    <location>
        <begin position="7"/>
        <end position="26"/>
    </location>
</feature>
<comment type="caution">
    <text evidence="2">The sequence shown here is derived from an EMBL/GenBank/DDBJ whole genome shotgun (WGS) entry which is preliminary data.</text>
</comment>
<dbReference type="EMBL" id="BBIO01000001">
    <property type="protein sequence ID" value="GAK43504.1"/>
    <property type="molecule type" value="Genomic_DNA"/>
</dbReference>
<evidence type="ECO:0000256" key="1">
    <source>
        <dbReference type="SAM" id="Phobius"/>
    </source>
</evidence>
<keyword evidence="3" id="KW-1185">Reference proteome</keyword>
<evidence type="ECO:0000313" key="2">
    <source>
        <dbReference type="EMBL" id="GAK43504.1"/>
    </source>
</evidence>
<sequence>MMQENMAGAHLIWMFVLALIVVIPFWRICQKAGYPGILGLLSIVPIANIALIYFLAFARWPAHKSMQHDTSS</sequence>
<dbReference type="Proteomes" id="UP000028702">
    <property type="component" value="Unassembled WGS sequence"/>
</dbReference>
<keyword evidence="1" id="KW-0472">Membrane</keyword>
<dbReference type="STRING" id="1333998.M2A_0003"/>
<name>A0A081B636_9HYPH</name>
<dbReference type="eggNOG" id="ENOG50336GZ">
    <property type="taxonomic scope" value="Bacteria"/>
</dbReference>